<dbReference type="InterPro" id="IPR001387">
    <property type="entry name" value="Cro/C1-type_HTH"/>
</dbReference>
<feature type="domain" description="HTH cro/C1-type" evidence="1">
    <location>
        <begin position="22"/>
        <end position="78"/>
    </location>
</feature>
<dbReference type="Proteomes" id="UP000239203">
    <property type="component" value="Unassembled WGS sequence"/>
</dbReference>
<proteinExistence type="predicted"/>
<evidence type="ECO:0000313" key="3">
    <source>
        <dbReference type="Proteomes" id="UP000239203"/>
    </source>
</evidence>
<dbReference type="EMBL" id="PTIX01000030">
    <property type="protein sequence ID" value="PPK63219.1"/>
    <property type="molecule type" value="Genomic_DNA"/>
</dbReference>
<accession>A0A2S6GDD2</accession>
<comment type="caution">
    <text evidence="2">The sequence shown here is derived from an EMBL/GenBank/DDBJ whole genome shotgun (WGS) entry which is preliminary data.</text>
</comment>
<name>A0A2S6GDD2_9PSEU</name>
<protein>
    <recommendedName>
        <fullName evidence="1">HTH cro/C1-type domain-containing protein</fullName>
    </recommendedName>
</protein>
<evidence type="ECO:0000259" key="1">
    <source>
        <dbReference type="PROSITE" id="PS50943"/>
    </source>
</evidence>
<evidence type="ECO:0000313" key="2">
    <source>
        <dbReference type="EMBL" id="PPK63219.1"/>
    </source>
</evidence>
<dbReference type="InterPro" id="IPR010982">
    <property type="entry name" value="Lambda_DNA-bd_dom_sf"/>
</dbReference>
<keyword evidence="3" id="KW-1185">Reference proteome</keyword>
<dbReference type="RefSeq" id="WP_104482877.1">
    <property type="nucleotide sequence ID" value="NZ_CP154825.1"/>
</dbReference>
<dbReference type="SUPFAM" id="SSF47413">
    <property type="entry name" value="lambda repressor-like DNA-binding domains"/>
    <property type="match status" value="1"/>
</dbReference>
<dbReference type="PROSITE" id="PS50943">
    <property type="entry name" value="HTH_CROC1"/>
    <property type="match status" value="1"/>
</dbReference>
<sequence length="161" mass="17923">MTDIPTRLPDPVAFAETIGFLLLTAREEADLPRHAVAKKLAVPVDPTTLRTYEYGLRRIPAARFVMLCQALEVSPGRILALALRRLSGGPEPTLRIDFTALLADPDIPGEVREWAEDVHSRRAAVDEVRFTEVRGMAMAAQRDIVDLLSTLWQYTAERSDA</sequence>
<organism evidence="2 3">
    <name type="scientific">Actinokineospora auranticolor</name>
    <dbReference type="NCBI Taxonomy" id="155976"/>
    <lineage>
        <taxon>Bacteria</taxon>
        <taxon>Bacillati</taxon>
        <taxon>Actinomycetota</taxon>
        <taxon>Actinomycetes</taxon>
        <taxon>Pseudonocardiales</taxon>
        <taxon>Pseudonocardiaceae</taxon>
        <taxon>Actinokineospora</taxon>
    </lineage>
</organism>
<dbReference type="AlphaFoldDB" id="A0A2S6GDD2"/>
<dbReference type="Gene3D" id="1.10.260.40">
    <property type="entry name" value="lambda repressor-like DNA-binding domains"/>
    <property type="match status" value="1"/>
</dbReference>
<dbReference type="GO" id="GO:0003677">
    <property type="term" value="F:DNA binding"/>
    <property type="evidence" value="ECO:0007669"/>
    <property type="project" value="InterPro"/>
</dbReference>
<reference evidence="2 3" key="1">
    <citation type="submission" date="2018-02" db="EMBL/GenBank/DDBJ databases">
        <title>Genomic Encyclopedia of Archaeal and Bacterial Type Strains, Phase II (KMG-II): from individual species to whole genera.</title>
        <authorList>
            <person name="Goeker M."/>
        </authorList>
    </citation>
    <scope>NUCLEOTIDE SEQUENCE [LARGE SCALE GENOMIC DNA]</scope>
    <source>
        <strain evidence="2 3">YU 961-1</strain>
    </source>
</reference>
<gene>
    <name evidence="2" type="ORF">CLV40_13011</name>
</gene>